<dbReference type="AlphaFoldDB" id="A0A317U3J9"/>
<evidence type="ECO:0000313" key="2">
    <source>
        <dbReference type="Proteomes" id="UP000247152"/>
    </source>
</evidence>
<proteinExistence type="predicted"/>
<sequence>MGLVYLFLAKLAKRRVQKTYKLSREEVKVVVLMAQHSSRMSERVVQQREVDAIVEEVKLKVDFFSLLNVV</sequence>
<accession>A0A317U3J9</accession>
<reference evidence="1 2" key="1">
    <citation type="submission" date="2018-05" db="EMBL/GenBank/DDBJ databases">
        <title>Legionella qingyii sp.nov., whole genome shotgun sequence.</title>
        <authorList>
            <person name="Wu H."/>
            <person name="Zhu Q."/>
            <person name="Hu C."/>
        </authorList>
    </citation>
    <scope>NUCLEOTIDE SEQUENCE [LARGE SCALE GENOMIC DNA]</scope>
    <source>
        <strain evidence="1 2">HEB18</strain>
    </source>
</reference>
<dbReference type="EMBL" id="QHJG01000009">
    <property type="protein sequence ID" value="PWY56291.1"/>
    <property type="molecule type" value="Genomic_DNA"/>
</dbReference>
<evidence type="ECO:0000313" key="1">
    <source>
        <dbReference type="EMBL" id="PWY56291.1"/>
    </source>
</evidence>
<dbReference type="RefSeq" id="WP_110142081.1">
    <property type="nucleotide sequence ID" value="NZ_QHJG01000009.1"/>
</dbReference>
<protein>
    <submittedName>
        <fullName evidence="1">Uncharacterized protein</fullName>
    </submittedName>
</protein>
<dbReference type="Proteomes" id="UP000247152">
    <property type="component" value="Unassembled WGS sequence"/>
</dbReference>
<organism evidence="1 2">
    <name type="scientific">Legionella qingyii</name>
    <dbReference type="NCBI Taxonomy" id="2184757"/>
    <lineage>
        <taxon>Bacteria</taxon>
        <taxon>Pseudomonadati</taxon>
        <taxon>Pseudomonadota</taxon>
        <taxon>Gammaproteobacteria</taxon>
        <taxon>Legionellales</taxon>
        <taxon>Legionellaceae</taxon>
        <taxon>Legionella</taxon>
    </lineage>
</organism>
<name>A0A317U3J9_9GAMM</name>
<comment type="caution">
    <text evidence="1">The sequence shown here is derived from an EMBL/GenBank/DDBJ whole genome shotgun (WGS) entry which is preliminary data.</text>
</comment>
<gene>
    <name evidence="1" type="ORF">DGG96_07295</name>
</gene>